<protein>
    <submittedName>
        <fullName evidence="1">Uncharacterized protein</fullName>
    </submittedName>
</protein>
<name>A0A9X0DJ84_9HELO</name>
<evidence type="ECO:0000313" key="2">
    <source>
        <dbReference type="Proteomes" id="UP001152300"/>
    </source>
</evidence>
<organism evidence="1 2">
    <name type="scientific">Sclerotinia nivalis</name>
    <dbReference type="NCBI Taxonomy" id="352851"/>
    <lineage>
        <taxon>Eukaryota</taxon>
        <taxon>Fungi</taxon>
        <taxon>Dikarya</taxon>
        <taxon>Ascomycota</taxon>
        <taxon>Pezizomycotina</taxon>
        <taxon>Leotiomycetes</taxon>
        <taxon>Helotiales</taxon>
        <taxon>Sclerotiniaceae</taxon>
        <taxon>Sclerotinia</taxon>
    </lineage>
</organism>
<dbReference type="Proteomes" id="UP001152300">
    <property type="component" value="Unassembled WGS sequence"/>
</dbReference>
<dbReference type="AlphaFoldDB" id="A0A9X0DJ84"/>
<gene>
    <name evidence="1" type="ORF">OCU04_007213</name>
</gene>
<evidence type="ECO:0000313" key="1">
    <source>
        <dbReference type="EMBL" id="KAJ8064909.1"/>
    </source>
</evidence>
<reference evidence="1" key="1">
    <citation type="submission" date="2022-11" db="EMBL/GenBank/DDBJ databases">
        <title>Genome Resource of Sclerotinia nivalis Strain SnTB1, a Plant Pathogen Isolated from American Ginseng.</title>
        <authorList>
            <person name="Fan S."/>
        </authorList>
    </citation>
    <scope>NUCLEOTIDE SEQUENCE</scope>
    <source>
        <strain evidence="1">SnTB1</strain>
    </source>
</reference>
<comment type="caution">
    <text evidence="1">The sequence shown here is derived from an EMBL/GenBank/DDBJ whole genome shotgun (WGS) entry which is preliminary data.</text>
</comment>
<keyword evidence="2" id="KW-1185">Reference proteome</keyword>
<sequence length="55" mass="6200">MIEQANLQGGMKPCRTEHKFRSTSNFECHECGFICHYDPTGMGAYKELKDDTGVS</sequence>
<dbReference type="EMBL" id="JAPEIS010000007">
    <property type="protein sequence ID" value="KAJ8064909.1"/>
    <property type="molecule type" value="Genomic_DNA"/>
</dbReference>
<proteinExistence type="predicted"/>
<dbReference type="OrthoDB" id="3445031at2759"/>
<accession>A0A9X0DJ84</accession>